<proteinExistence type="predicted"/>
<sequence length="119" mass="12557">MKAWTRWQDWVALVAGLYAALSPIWVDTTHEGGAVASLIVLGALLVVTSLVSLARAAGAVTEWLIALWGVLLFVAPWVITYTSHSGAAWTSWIVGVIAVLAGLGVGVTGDLTHRRAVTH</sequence>
<accession>A0A9W6RPB1</accession>
<dbReference type="Pfam" id="PF03779">
    <property type="entry name" value="SPW"/>
    <property type="match status" value="1"/>
</dbReference>
<evidence type="ECO:0000313" key="4">
    <source>
        <dbReference type="Proteomes" id="UP001165135"/>
    </source>
</evidence>
<protein>
    <recommendedName>
        <fullName evidence="2">SPW repeat-containing integral membrane domain-containing protein</fullName>
    </recommendedName>
</protein>
<dbReference type="Proteomes" id="UP001165135">
    <property type="component" value="Unassembled WGS sequence"/>
</dbReference>
<keyword evidence="1" id="KW-0472">Membrane</keyword>
<name>A0A9W6RPB1_9ACTN</name>
<dbReference type="AlphaFoldDB" id="A0A9W6RPB1"/>
<feature type="transmembrane region" description="Helical" evidence="1">
    <location>
        <begin position="32"/>
        <end position="51"/>
    </location>
</feature>
<gene>
    <name evidence="3" type="ORF">Airi01_059490</name>
</gene>
<evidence type="ECO:0000313" key="3">
    <source>
        <dbReference type="EMBL" id="GLY77682.1"/>
    </source>
</evidence>
<reference evidence="3" key="1">
    <citation type="submission" date="2023-03" db="EMBL/GenBank/DDBJ databases">
        <title>Actinoallomurus iriomotensis NBRC 103681.</title>
        <authorList>
            <person name="Ichikawa N."/>
            <person name="Sato H."/>
            <person name="Tonouchi N."/>
        </authorList>
    </citation>
    <scope>NUCLEOTIDE SEQUENCE</scope>
    <source>
        <strain evidence="3">NBRC 103681</strain>
    </source>
</reference>
<organism evidence="3 4">
    <name type="scientific">Actinoallomurus iriomotensis</name>
    <dbReference type="NCBI Taxonomy" id="478107"/>
    <lineage>
        <taxon>Bacteria</taxon>
        <taxon>Bacillati</taxon>
        <taxon>Actinomycetota</taxon>
        <taxon>Actinomycetes</taxon>
        <taxon>Streptosporangiales</taxon>
        <taxon>Thermomonosporaceae</taxon>
        <taxon>Actinoallomurus</taxon>
    </lineage>
</organism>
<dbReference type="EMBL" id="BSTJ01000007">
    <property type="protein sequence ID" value="GLY77682.1"/>
    <property type="molecule type" value="Genomic_DNA"/>
</dbReference>
<comment type="caution">
    <text evidence="3">The sequence shown here is derived from an EMBL/GenBank/DDBJ whole genome shotgun (WGS) entry which is preliminary data.</text>
</comment>
<keyword evidence="1" id="KW-0812">Transmembrane</keyword>
<feature type="transmembrane region" description="Helical" evidence="1">
    <location>
        <begin position="63"/>
        <end position="83"/>
    </location>
</feature>
<dbReference type="RefSeq" id="WP_285627552.1">
    <property type="nucleotide sequence ID" value="NZ_BSTJ01000007.1"/>
</dbReference>
<evidence type="ECO:0000259" key="2">
    <source>
        <dbReference type="Pfam" id="PF03779"/>
    </source>
</evidence>
<keyword evidence="1" id="KW-1133">Transmembrane helix</keyword>
<feature type="domain" description="SPW repeat-containing integral membrane" evidence="2">
    <location>
        <begin position="7"/>
        <end position="103"/>
    </location>
</feature>
<evidence type="ECO:0000256" key="1">
    <source>
        <dbReference type="SAM" id="Phobius"/>
    </source>
</evidence>
<dbReference type="InterPro" id="IPR005530">
    <property type="entry name" value="SPW"/>
</dbReference>
<feature type="transmembrane region" description="Helical" evidence="1">
    <location>
        <begin position="89"/>
        <end position="109"/>
    </location>
</feature>
<feature type="transmembrane region" description="Helical" evidence="1">
    <location>
        <begin position="7"/>
        <end position="26"/>
    </location>
</feature>